<dbReference type="HOGENOM" id="CLU_1350822_0_0_1"/>
<sequence length="203" mass="22718">MGEVKLKNSNLEQNPGIMKDPTDVATKYMHQAAEFEEKNQTTTQSEEEREKRTKFEVRQKSTGSDAISKKSNMKRHSKETTNAGSDASSKKANIKRNSKETTNTGSYDVQRGSKKPNIKRHNKQSTETGGSRKFSRTFRATSLINLARLRSHSSSTARKKAAASGSRPQIKRNNIKSLVLRKTMADAKMNKVPRTPVALNTTF</sequence>
<dbReference type="Gramene" id="OPUNC09G04470.1">
    <property type="protein sequence ID" value="OPUNC09G04470.1"/>
    <property type="gene ID" value="OPUNC09G04470"/>
</dbReference>
<accession>A0A0E0LZN3</accession>
<organism evidence="2">
    <name type="scientific">Oryza punctata</name>
    <name type="common">Red rice</name>
    <dbReference type="NCBI Taxonomy" id="4537"/>
    <lineage>
        <taxon>Eukaryota</taxon>
        <taxon>Viridiplantae</taxon>
        <taxon>Streptophyta</taxon>
        <taxon>Embryophyta</taxon>
        <taxon>Tracheophyta</taxon>
        <taxon>Spermatophyta</taxon>
        <taxon>Magnoliopsida</taxon>
        <taxon>Liliopsida</taxon>
        <taxon>Poales</taxon>
        <taxon>Poaceae</taxon>
        <taxon>BOP clade</taxon>
        <taxon>Oryzoideae</taxon>
        <taxon>Oryzeae</taxon>
        <taxon>Oryzinae</taxon>
        <taxon>Oryza</taxon>
    </lineage>
</organism>
<proteinExistence type="predicted"/>
<feature type="compositionally biased region" description="Polar residues" evidence="1">
    <location>
        <begin position="80"/>
        <end position="91"/>
    </location>
</feature>
<feature type="region of interest" description="Disordered" evidence="1">
    <location>
        <begin position="1"/>
        <end position="136"/>
    </location>
</feature>
<evidence type="ECO:0000256" key="1">
    <source>
        <dbReference type="SAM" id="MobiDB-lite"/>
    </source>
</evidence>
<dbReference type="EnsemblPlants" id="OPUNC09G04470.1">
    <property type="protein sequence ID" value="OPUNC09G04470.1"/>
    <property type="gene ID" value="OPUNC09G04470"/>
</dbReference>
<feature type="compositionally biased region" description="Basic and acidic residues" evidence="1">
    <location>
        <begin position="46"/>
        <end position="59"/>
    </location>
</feature>
<feature type="compositionally biased region" description="Basic residues" evidence="1">
    <location>
        <begin position="112"/>
        <end position="123"/>
    </location>
</feature>
<reference evidence="2" key="1">
    <citation type="submission" date="2015-04" db="UniProtKB">
        <authorList>
            <consortium name="EnsemblPlants"/>
        </authorList>
    </citation>
    <scope>IDENTIFICATION</scope>
</reference>
<evidence type="ECO:0000313" key="3">
    <source>
        <dbReference type="Proteomes" id="UP000026962"/>
    </source>
</evidence>
<reference evidence="2" key="2">
    <citation type="submission" date="2018-05" db="EMBL/GenBank/DDBJ databases">
        <title>OpunRS2 (Oryza punctata Reference Sequence Version 2).</title>
        <authorList>
            <person name="Zhang J."/>
            <person name="Kudrna D."/>
            <person name="Lee S."/>
            <person name="Talag J."/>
            <person name="Welchert J."/>
            <person name="Wing R.A."/>
        </authorList>
    </citation>
    <scope>NUCLEOTIDE SEQUENCE [LARGE SCALE GENOMIC DNA]</scope>
</reference>
<protein>
    <submittedName>
        <fullName evidence="2">Uncharacterized protein</fullName>
    </submittedName>
</protein>
<keyword evidence="3" id="KW-1185">Reference proteome</keyword>
<evidence type="ECO:0000313" key="2">
    <source>
        <dbReference type="EnsemblPlants" id="OPUNC09G04470.1"/>
    </source>
</evidence>
<dbReference type="AlphaFoldDB" id="A0A0E0LZN3"/>
<name>A0A0E0LZN3_ORYPU</name>
<dbReference type="Proteomes" id="UP000026962">
    <property type="component" value="Chromosome 9"/>
</dbReference>